<keyword evidence="5 12" id="KW-0812">Transmembrane</keyword>
<dbReference type="InterPro" id="IPR001421">
    <property type="entry name" value="ATP8_metazoa"/>
</dbReference>
<evidence type="ECO:0000256" key="2">
    <source>
        <dbReference type="ARBA" id="ARBA00008892"/>
    </source>
</evidence>
<keyword evidence="11" id="KW-0066">ATP synthesis</keyword>
<dbReference type="CTD" id="4509"/>
<dbReference type="GO" id="GO:0015078">
    <property type="term" value="F:proton transmembrane transporter activity"/>
    <property type="evidence" value="ECO:0007669"/>
    <property type="project" value="InterPro"/>
</dbReference>
<evidence type="ECO:0000256" key="7">
    <source>
        <dbReference type="ARBA" id="ARBA00022989"/>
    </source>
</evidence>
<comment type="similarity">
    <text evidence="2 12">Belongs to the ATPase protein 8 family.</text>
</comment>
<evidence type="ECO:0000256" key="11">
    <source>
        <dbReference type="ARBA" id="ARBA00023310"/>
    </source>
</evidence>
<keyword evidence="10 13" id="KW-0472">Membrane</keyword>
<accession>A0A140A2C4</accession>
<evidence type="ECO:0000256" key="13">
    <source>
        <dbReference type="SAM" id="Phobius"/>
    </source>
</evidence>
<sequence length="53" mass="6433">MPQLLPEPWFYIFFFSWTIFLIATPIKIASYEFFKDPLPGALKTISMTWSWKW</sequence>
<evidence type="ECO:0000256" key="4">
    <source>
        <dbReference type="ARBA" id="ARBA00022547"/>
    </source>
</evidence>
<proteinExistence type="inferred from homology"/>
<protein>
    <recommendedName>
        <fullName evidence="12">ATP synthase complex subunit 8</fullName>
    </recommendedName>
</protein>
<evidence type="ECO:0000256" key="1">
    <source>
        <dbReference type="ARBA" id="ARBA00004304"/>
    </source>
</evidence>
<keyword evidence="4 12" id="KW-0138">CF(0)</keyword>
<keyword evidence="8 12" id="KW-0406">Ion transport</keyword>
<reference evidence="14" key="1">
    <citation type="submission" date="2015-04" db="EMBL/GenBank/DDBJ databases">
        <title>The complete mitochondrial genome of Fejervarya multistriata.</title>
        <authorList>
            <person name="Huang Z."/>
            <person name="Tu F."/>
        </authorList>
    </citation>
    <scope>NUCLEOTIDE SEQUENCE</scope>
</reference>
<dbReference type="GO" id="GO:0045259">
    <property type="term" value="C:proton-transporting ATP synthase complex"/>
    <property type="evidence" value="ECO:0007669"/>
    <property type="project" value="UniProtKB-KW"/>
</dbReference>
<keyword evidence="9 12" id="KW-0496">Mitochondrion</keyword>
<geneLocation type="mitochondrion" evidence="14"/>
<dbReference type="RefSeq" id="YP_009240903.1">
    <property type="nucleotide sequence ID" value="NC_029754.1"/>
</dbReference>
<evidence type="ECO:0000256" key="12">
    <source>
        <dbReference type="RuleBase" id="RU003661"/>
    </source>
</evidence>
<keyword evidence="7 13" id="KW-1133">Transmembrane helix</keyword>
<dbReference type="GeneID" id="27111021"/>
<organism evidence="14">
    <name type="scientific">Fejervarya multistriata</name>
    <name type="common">Hong Kong paddy frog</name>
    <name type="synonym">Rana multistriata</name>
    <dbReference type="NCBI Taxonomy" id="429310"/>
    <lineage>
        <taxon>Eukaryota</taxon>
        <taxon>Metazoa</taxon>
        <taxon>Chordata</taxon>
        <taxon>Craniata</taxon>
        <taxon>Vertebrata</taxon>
        <taxon>Euteleostomi</taxon>
        <taxon>Amphibia</taxon>
        <taxon>Batrachia</taxon>
        <taxon>Anura</taxon>
        <taxon>Neobatrachia</taxon>
        <taxon>Ranoidea</taxon>
        <taxon>Dicroglossidae</taxon>
        <taxon>Dicroglossinae</taxon>
        <taxon>Fejervarya</taxon>
    </lineage>
</organism>
<feature type="transmembrane region" description="Helical" evidence="13">
    <location>
        <begin position="12"/>
        <end position="34"/>
    </location>
</feature>
<dbReference type="EMBL" id="KR071859">
    <property type="protein sequence ID" value="AKV16273.1"/>
    <property type="molecule type" value="Genomic_DNA"/>
</dbReference>
<evidence type="ECO:0000313" key="14">
    <source>
        <dbReference type="EMBL" id="AKV16273.1"/>
    </source>
</evidence>
<comment type="subcellular location">
    <subcellularLocation>
        <location evidence="1 12">Mitochondrion membrane</location>
        <topology evidence="1 12">Single-pass membrane protein</topology>
    </subcellularLocation>
</comment>
<gene>
    <name evidence="14" type="primary">ATP8</name>
</gene>
<dbReference type="GO" id="GO:0015986">
    <property type="term" value="P:proton motive force-driven ATP synthesis"/>
    <property type="evidence" value="ECO:0007669"/>
    <property type="project" value="InterPro"/>
</dbReference>
<dbReference type="Pfam" id="PF00895">
    <property type="entry name" value="ATP-synt_8"/>
    <property type="match status" value="1"/>
</dbReference>
<evidence type="ECO:0000256" key="3">
    <source>
        <dbReference type="ARBA" id="ARBA00022448"/>
    </source>
</evidence>
<dbReference type="AlphaFoldDB" id="A0A140A2C4"/>
<evidence type="ECO:0000256" key="10">
    <source>
        <dbReference type="ARBA" id="ARBA00023136"/>
    </source>
</evidence>
<keyword evidence="3 12" id="KW-0813">Transport</keyword>
<name>A0A140A2C4_FEJMU</name>
<keyword evidence="6 12" id="KW-0375">Hydrogen ion transport</keyword>
<evidence type="ECO:0000256" key="8">
    <source>
        <dbReference type="ARBA" id="ARBA00023065"/>
    </source>
</evidence>
<evidence type="ECO:0000256" key="9">
    <source>
        <dbReference type="ARBA" id="ARBA00023128"/>
    </source>
</evidence>
<dbReference type="GO" id="GO:0031966">
    <property type="term" value="C:mitochondrial membrane"/>
    <property type="evidence" value="ECO:0007669"/>
    <property type="project" value="UniProtKB-SubCell"/>
</dbReference>
<evidence type="ECO:0000256" key="5">
    <source>
        <dbReference type="ARBA" id="ARBA00022692"/>
    </source>
</evidence>
<evidence type="ECO:0000256" key="6">
    <source>
        <dbReference type="ARBA" id="ARBA00022781"/>
    </source>
</evidence>